<dbReference type="EMBL" id="VDFP01000013">
    <property type="protein sequence ID" value="MQS76224.1"/>
    <property type="molecule type" value="Genomic_DNA"/>
</dbReference>
<protein>
    <submittedName>
        <fullName evidence="1">Uncharacterized protein</fullName>
    </submittedName>
</protein>
<comment type="caution">
    <text evidence="1">The sequence shown here is derived from an EMBL/GenBank/DDBJ whole genome shotgun (WGS) entry which is preliminary data.</text>
</comment>
<dbReference type="Proteomes" id="UP000414364">
    <property type="component" value="Unassembled WGS sequence"/>
</dbReference>
<evidence type="ECO:0000313" key="2">
    <source>
        <dbReference type="EMBL" id="MQS97364.1"/>
    </source>
</evidence>
<keyword evidence="3" id="KW-1185">Reference proteome</keyword>
<gene>
    <name evidence="2" type="ORF">FHL05_05605</name>
    <name evidence="1" type="ORF">FHL06_07470</name>
</gene>
<dbReference type="Proteomes" id="UP000371423">
    <property type="component" value="Unassembled WGS sequence"/>
</dbReference>
<reference evidence="3 4" key="1">
    <citation type="journal article" date="2019" name="Syst. Appl. Microbiol.">
        <title>Polyphasic characterization of two novel Lactobacillus spp. isolated from blown salami packages: Description of Lactobacillus halodurans sp. nov. and Lactobacillus salsicarnum sp. nov.</title>
        <authorList>
            <person name="Schuster J.A."/>
            <person name="Klingl A."/>
            <person name="Vogel R.F."/>
            <person name="Ehrmann M.A."/>
        </authorList>
    </citation>
    <scope>NUCLEOTIDE SEQUENCE [LARGE SCALE GENOMIC DNA]</scope>
    <source>
        <strain evidence="2 3">TMW 1.1920</strain>
        <strain evidence="1 4">TMW 1.2172</strain>
    </source>
</reference>
<dbReference type="AlphaFoldDB" id="A0A5P0ZPP3"/>
<dbReference type="RefSeq" id="WP_153385616.1">
    <property type="nucleotide sequence ID" value="NZ_VDFO01000017.1"/>
</dbReference>
<organism evidence="1 4">
    <name type="scientific">Companilactobacillus halodurans</name>
    <dbReference type="NCBI Taxonomy" id="2584183"/>
    <lineage>
        <taxon>Bacteria</taxon>
        <taxon>Bacillati</taxon>
        <taxon>Bacillota</taxon>
        <taxon>Bacilli</taxon>
        <taxon>Lactobacillales</taxon>
        <taxon>Lactobacillaceae</taxon>
        <taxon>Companilactobacillus</taxon>
    </lineage>
</organism>
<proteinExistence type="predicted"/>
<name>A0A5P0ZPP3_9LACO</name>
<evidence type="ECO:0000313" key="1">
    <source>
        <dbReference type="EMBL" id="MQS76224.1"/>
    </source>
</evidence>
<dbReference type="EMBL" id="VDFO01000017">
    <property type="protein sequence ID" value="MQS97364.1"/>
    <property type="molecule type" value="Genomic_DNA"/>
</dbReference>
<evidence type="ECO:0000313" key="3">
    <source>
        <dbReference type="Proteomes" id="UP000371423"/>
    </source>
</evidence>
<accession>A0A5P0ZPP3</accession>
<sequence length="80" mass="9489">MSENNQPKYFAAQYQNGNTKKLIDLLVTCTDYDQNSAKEYIESQDFQENEWLVVLIKDHKDDIYKMDDLTFKAVYGRNLK</sequence>
<evidence type="ECO:0000313" key="4">
    <source>
        <dbReference type="Proteomes" id="UP000414364"/>
    </source>
</evidence>